<evidence type="ECO:0000256" key="4">
    <source>
        <dbReference type="ARBA" id="ARBA00022741"/>
    </source>
</evidence>
<evidence type="ECO:0000313" key="7">
    <source>
        <dbReference type="EMBL" id="PRD16027.1"/>
    </source>
</evidence>
<dbReference type="PANTHER" id="PTHR43790:SF9">
    <property type="entry name" value="GALACTOFURANOSE TRANSPORTER ATP-BINDING PROTEIN YTFR"/>
    <property type="match status" value="1"/>
</dbReference>
<sequence>MQNTPGAAVLTLSHITKRFGGNIAVNDVSLEVHPGEVLALLGENGAGKSTLIKVLAGVYPRDGGDIRFHDDTITSAAALKTAQRQPIAFIHQDLGLIEWMTVAENMALVMGFTRRLGLIDWRAVRERSRQALEEVGIALDPDSRVFELSRTEKSLLAIARAVAVNAEVLVLDEPTASLPANDVRHLFSVIERLKSKKVGMIYVTHRLDEVIEIADRVCVMRDGKRVAGGFTRDYSLRNLVEMIVGEAVEGNQREPLPEKADPVLAFDSVCIDEVGPVSFNLQPGEMLALAGLRGAGQEEIGRLLFGLRQRTGGSITFRKQHYQASSPQQAMAAGVSLVAGDRTGESLVMSMSVRENLFINPCASGHRLLSHYGRRAELGASWWKMQLFDVRPKDVSLDISALSGGNQQKVVMARWMHLNAPLLILEDPTAGVDVGAREEIYHLLNKALAEGVAVLVISSDFEEIAHICNRALVFNRGKIVGELKNDRVSFANLLELASASSESTVATV</sequence>
<dbReference type="Gene3D" id="3.40.50.300">
    <property type="entry name" value="P-loop containing nucleotide triphosphate hydrolases"/>
    <property type="match status" value="2"/>
</dbReference>
<dbReference type="AlphaFoldDB" id="A0A2S9IE18"/>
<dbReference type="CDD" id="cd03215">
    <property type="entry name" value="ABC_Carb_Monos_II"/>
    <property type="match status" value="1"/>
</dbReference>
<keyword evidence="2" id="KW-0813">Transport</keyword>
<dbReference type="SMART" id="SM00382">
    <property type="entry name" value="AAA"/>
    <property type="match status" value="2"/>
</dbReference>
<dbReference type="InterPro" id="IPR003439">
    <property type="entry name" value="ABC_transporter-like_ATP-bd"/>
</dbReference>
<dbReference type="CDD" id="cd03216">
    <property type="entry name" value="ABC_Carb_Monos_I"/>
    <property type="match status" value="1"/>
</dbReference>
<dbReference type="SUPFAM" id="SSF52540">
    <property type="entry name" value="P-loop containing nucleoside triphosphate hydrolases"/>
    <property type="match status" value="2"/>
</dbReference>
<dbReference type="RefSeq" id="WP_105592161.1">
    <property type="nucleotide sequence ID" value="NZ_PDET01000004.1"/>
</dbReference>
<feature type="domain" description="ABC transporter" evidence="6">
    <location>
        <begin position="10"/>
        <end position="247"/>
    </location>
</feature>
<protein>
    <submittedName>
        <fullName evidence="7">Sugar ABC transporter ATP-binding protein</fullName>
    </submittedName>
</protein>
<keyword evidence="4" id="KW-0547">Nucleotide-binding</keyword>
<dbReference type="OrthoDB" id="9776369at2"/>
<feature type="domain" description="ABC transporter" evidence="6">
    <location>
        <begin position="258"/>
        <end position="501"/>
    </location>
</feature>
<gene>
    <name evidence="7" type="ORF">CQW29_07815</name>
</gene>
<dbReference type="PROSITE" id="PS50893">
    <property type="entry name" value="ABC_TRANSPORTER_2"/>
    <property type="match status" value="2"/>
</dbReference>
<dbReference type="InterPro" id="IPR027417">
    <property type="entry name" value="P-loop_NTPase"/>
</dbReference>
<dbReference type="InterPro" id="IPR050107">
    <property type="entry name" value="ABC_carbohydrate_import_ATPase"/>
</dbReference>
<keyword evidence="8" id="KW-1185">Reference proteome</keyword>
<keyword evidence="5 7" id="KW-0067">ATP-binding</keyword>
<reference evidence="7 8" key="1">
    <citation type="submission" date="2017-10" db="EMBL/GenBank/DDBJ databases">
        <title>Draft genome of two endophytic bacteria isolated from 'guarana' Paullinia cupana (Mart.) Ducke.</title>
        <authorList>
            <person name="Siqueira K.A."/>
            <person name="Liotti R.G."/>
            <person name="Mendes T.A."/>
            <person name="Soares M.A."/>
        </authorList>
    </citation>
    <scope>NUCLEOTIDE SEQUENCE [LARGE SCALE GENOMIC DNA]</scope>
    <source>
        <strain evidence="7 8">342</strain>
    </source>
</reference>
<evidence type="ECO:0000256" key="5">
    <source>
        <dbReference type="ARBA" id="ARBA00022840"/>
    </source>
</evidence>
<dbReference type="EMBL" id="PDET01000004">
    <property type="protein sequence ID" value="PRD16027.1"/>
    <property type="molecule type" value="Genomic_DNA"/>
</dbReference>
<comment type="caution">
    <text evidence="7">The sequence shown here is derived from an EMBL/GenBank/DDBJ whole genome shotgun (WGS) entry which is preliminary data.</text>
</comment>
<evidence type="ECO:0000256" key="3">
    <source>
        <dbReference type="ARBA" id="ARBA00022737"/>
    </source>
</evidence>
<dbReference type="PANTHER" id="PTHR43790">
    <property type="entry name" value="CARBOHYDRATE TRANSPORT ATP-BINDING PROTEIN MG119-RELATED"/>
    <property type="match status" value="1"/>
</dbReference>
<dbReference type="GO" id="GO:0005524">
    <property type="term" value="F:ATP binding"/>
    <property type="evidence" value="ECO:0007669"/>
    <property type="project" value="UniProtKB-KW"/>
</dbReference>
<evidence type="ECO:0000313" key="8">
    <source>
        <dbReference type="Proteomes" id="UP000239181"/>
    </source>
</evidence>
<comment type="similarity">
    <text evidence="1">Belongs to the ABC transporter superfamily. Drug exporter-2 (TC 3.A.1.117) family.</text>
</comment>
<dbReference type="Proteomes" id="UP000239181">
    <property type="component" value="Unassembled WGS sequence"/>
</dbReference>
<accession>A0A2S9IE18</accession>
<dbReference type="Pfam" id="PF00005">
    <property type="entry name" value="ABC_tran"/>
    <property type="match status" value="2"/>
</dbReference>
<dbReference type="PROSITE" id="PS00211">
    <property type="entry name" value="ABC_TRANSPORTER_1"/>
    <property type="match status" value="1"/>
</dbReference>
<keyword evidence="3" id="KW-0677">Repeat</keyword>
<evidence type="ECO:0000259" key="6">
    <source>
        <dbReference type="PROSITE" id="PS50893"/>
    </source>
</evidence>
<evidence type="ECO:0000256" key="2">
    <source>
        <dbReference type="ARBA" id="ARBA00022448"/>
    </source>
</evidence>
<proteinExistence type="inferred from homology"/>
<name>A0A2S9IE18_9GAMM</name>
<evidence type="ECO:0000256" key="1">
    <source>
        <dbReference type="ARBA" id="ARBA00006526"/>
    </source>
</evidence>
<dbReference type="GO" id="GO:0016887">
    <property type="term" value="F:ATP hydrolysis activity"/>
    <property type="evidence" value="ECO:0007669"/>
    <property type="project" value="InterPro"/>
</dbReference>
<dbReference type="InterPro" id="IPR017871">
    <property type="entry name" value="ABC_transporter-like_CS"/>
</dbReference>
<dbReference type="InterPro" id="IPR003593">
    <property type="entry name" value="AAA+_ATPase"/>
</dbReference>
<organism evidence="7 8">
    <name type="scientific">Pantoea coffeiphila</name>
    <dbReference type="NCBI Taxonomy" id="1465635"/>
    <lineage>
        <taxon>Bacteria</taxon>
        <taxon>Pseudomonadati</taxon>
        <taxon>Pseudomonadota</taxon>
        <taxon>Gammaproteobacteria</taxon>
        <taxon>Enterobacterales</taxon>
        <taxon>Erwiniaceae</taxon>
        <taxon>Pantoea</taxon>
    </lineage>
</organism>